<protein>
    <submittedName>
        <fullName evidence="9">LOW QUALITY PROTEIN: sodium-dependent glucose transporter 1</fullName>
    </submittedName>
</protein>
<feature type="compositionally biased region" description="Acidic residues" evidence="6">
    <location>
        <begin position="23"/>
        <end position="34"/>
    </location>
</feature>
<feature type="compositionally biased region" description="Basic and acidic residues" evidence="6">
    <location>
        <begin position="35"/>
        <end position="44"/>
    </location>
</feature>
<comment type="subcellular location">
    <subcellularLocation>
        <location evidence="1">Membrane</location>
        <topology evidence="1">Multi-pass membrane protein</topology>
    </subcellularLocation>
</comment>
<evidence type="ECO:0000256" key="4">
    <source>
        <dbReference type="ARBA" id="ARBA00022989"/>
    </source>
</evidence>
<feature type="compositionally biased region" description="Polar residues" evidence="6">
    <location>
        <begin position="585"/>
        <end position="597"/>
    </location>
</feature>
<keyword evidence="5 7" id="KW-0472">Membrane</keyword>
<dbReference type="AlphaFoldDB" id="A0A6J2S955"/>
<reference evidence="9" key="1">
    <citation type="submission" date="2025-08" db="UniProtKB">
        <authorList>
            <consortium name="RefSeq"/>
        </authorList>
    </citation>
    <scope>IDENTIFICATION</scope>
</reference>
<keyword evidence="9" id="KW-0813">Transport</keyword>
<dbReference type="FunFam" id="1.20.1250.20:FF:000508">
    <property type="entry name" value="Sodium-dependent glucose transporter 1"/>
    <property type="match status" value="1"/>
</dbReference>
<dbReference type="Gene3D" id="1.20.1250.20">
    <property type="entry name" value="MFS general substrate transporter like domains"/>
    <property type="match status" value="2"/>
</dbReference>
<dbReference type="CTD" id="100037368"/>
<feature type="compositionally biased region" description="Low complexity" evidence="6">
    <location>
        <begin position="568"/>
        <end position="580"/>
    </location>
</feature>
<gene>
    <name evidence="9" type="primary">mfsd4b</name>
</gene>
<feature type="transmembrane region" description="Helical" evidence="7">
    <location>
        <begin position="169"/>
        <end position="194"/>
    </location>
</feature>
<evidence type="ECO:0000256" key="1">
    <source>
        <dbReference type="ARBA" id="ARBA00004141"/>
    </source>
</evidence>
<feature type="transmembrane region" description="Helical" evidence="7">
    <location>
        <begin position="145"/>
        <end position="163"/>
    </location>
</feature>
<organism evidence="8 9">
    <name type="scientific">Cottoperca gobio</name>
    <name type="common">Frogmouth</name>
    <name type="synonym">Aphritis gobio</name>
    <dbReference type="NCBI Taxonomy" id="56716"/>
    <lineage>
        <taxon>Eukaryota</taxon>
        <taxon>Metazoa</taxon>
        <taxon>Chordata</taxon>
        <taxon>Craniata</taxon>
        <taxon>Vertebrata</taxon>
        <taxon>Euteleostomi</taxon>
        <taxon>Actinopterygii</taxon>
        <taxon>Neopterygii</taxon>
        <taxon>Teleostei</taxon>
        <taxon>Neoteleostei</taxon>
        <taxon>Acanthomorphata</taxon>
        <taxon>Eupercaria</taxon>
        <taxon>Perciformes</taxon>
        <taxon>Notothenioidei</taxon>
        <taxon>Bovichtidae</taxon>
        <taxon>Cottoperca</taxon>
    </lineage>
</organism>
<feature type="transmembrane region" description="Helical" evidence="7">
    <location>
        <begin position="411"/>
        <end position="434"/>
    </location>
</feature>
<evidence type="ECO:0000313" key="9">
    <source>
        <dbReference type="RefSeq" id="XP_029318494.1"/>
    </source>
</evidence>
<feature type="transmembrane region" description="Helical" evidence="7">
    <location>
        <begin position="478"/>
        <end position="498"/>
    </location>
</feature>
<evidence type="ECO:0000313" key="8">
    <source>
        <dbReference type="Proteomes" id="UP000504630"/>
    </source>
</evidence>
<feature type="region of interest" description="Disordered" evidence="6">
    <location>
        <begin position="1"/>
        <end position="68"/>
    </location>
</feature>
<evidence type="ECO:0000256" key="3">
    <source>
        <dbReference type="ARBA" id="ARBA00022692"/>
    </source>
</evidence>
<keyword evidence="9" id="KW-0762">Sugar transport</keyword>
<evidence type="ECO:0000256" key="2">
    <source>
        <dbReference type="ARBA" id="ARBA00008335"/>
    </source>
</evidence>
<feature type="region of interest" description="Disordered" evidence="6">
    <location>
        <begin position="503"/>
        <end position="602"/>
    </location>
</feature>
<dbReference type="InParanoid" id="A0A6J2S955"/>
<dbReference type="FunCoup" id="A0A6J2S955">
    <property type="interactions" value="20"/>
</dbReference>
<feature type="transmembrane region" description="Helical" evidence="7">
    <location>
        <begin position="318"/>
        <end position="343"/>
    </location>
</feature>
<keyword evidence="8" id="KW-1185">Reference proteome</keyword>
<feature type="transmembrane region" description="Helical" evidence="7">
    <location>
        <begin position="388"/>
        <end position="405"/>
    </location>
</feature>
<dbReference type="KEGG" id="cgob:115028796"/>
<dbReference type="OrthoDB" id="546893at2759"/>
<feature type="compositionally biased region" description="Acidic residues" evidence="6">
    <location>
        <begin position="530"/>
        <end position="546"/>
    </location>
</feature>
<feature type="transmembrane region" description="Helical" evidence="7">
    <location>
        <begin position="206"/>
        <end position="226"/>
    </location>
</feature>
<accession>A0A6J2S955</accession>
<feature type="transmembrane region" description="Helical" evidence="7">
    <location>
        <begin position="446"/>
        <end position="466"/>
    </location>
</feature>
<dbReference type="Proteomes" id="UP000504630">
    <property type="component" value="Chromosome 24"/>
</dbReference>
<feature type="transmembrane region" description="Helical" evidence="7">
    <location>
        <begin position="273"/>
        <end position="297"/>
    </location>
</feature>
<dbReference type="GO" id="GO:0016020">
    <property type="term" value="C:membrane"/>
    <property type="evidence" value="ECO:0007669"/>
    <property type="project" value="UniProtKB-SubCell"/>
</dbReference>
<feature type="transmembrane region" description="Helical" evidence="7">
    <location>
        <begin position="118"/>
        <end position="138"/>
    </location>
</feature>
<dbReference type="PANTHER" id="PTHR23121">
    <property type="entry name" value="SODIUM-DEPENDENT GLUCOSE TRANSPORTER 1"/>
    <property type="match status" value="1"/>
</dbReference>
<keyword evidence="3 7" id="KW-0812">Transmembrane</keyword>
<dbReference type="SUPFAM" id="SSF103473">
    <property type="entry name" value="MFS general substrate transporter"/>
    <property type="match status" value="1"/>
</dbReference>
<dbReference type="InterPro" id="IPR036259">
    <property type="entry name" value="MFS_trans_sf"/>
</dbReference>
<evidence type="ECO:0000256" key="5">
    <source>
        <dbReference type="ARBA" id="ARBA00023136"/>
    </source>
</evidence>
<keyword evidence="4 7" id="KW-1133">Transmembrane helix</keyword>
<feature type="compositionally biased region" description="Acidic residues" evidence="6">
    <location>
        <begin position="553"/>
        <end position="565"/>
    </location>
</feature>
<dbReference type="PANTHER" id="PTHR23121:SF9">
    <property type="entry name" value="SODIUM-DEPENDENT GLUCOSE TRANSPORTER 1"/>
    <property type="match status" value="1"/>
</dbReference>
<evidence type="ECO:0000256" key="6">
    <source>
        <dbReference type="SAM" id="MobiDB-lite"/>
    </source>
</evidence>
<name>A0A6J2S955_COTGO</name>
<dbReference type="GeneID" id="115028796"/>
<feature type="transmembrane region" description="Helical" evidence="7">
    <location>
        <begin position="78"/>
        <end position="98"/>
    </location>
</feature>
<evidence type="ECO:0000256" key="7">
    <source>
        <dbReference type="SAM" id="Phobius"/>
    </source>
</evidence>
<dbReference type="RefSeq" id="XP_029318494.1">
    <property type="nucleotide sequence ID" value="XM_029462634.1"/>
</dbReference>
<proteinExistence type="inferred from homology"/>
<comment type="similarity">
    <text evidence="2">Belongs to the major facilitator superfamily.</text>
</comment>
<sequence length="630" mass="67870">MSSSAARDTVVKKKHVRFASMKDDDDNDEQEEDILFDKRKDTGRGLKSALKAGKRTTKPGSDDRVEVVGGGRRRGGRWMVTLALCASFLGLGMSISILGPTFEDLAVNVNKNISNISYIFVGRSAGYIGGSLLAGLLFNCMNPHLLLGFSMLITSVGMCAIPLCKQALLLTGLMSSIGLSMGILDTGGNVLILNTWGEQAGPHMQALHFSFAAGAFVSPIIAKLLFGPDGNSSTGVLAPNSTLPVTTEPITKAPDANTIMRYVSSRSNTLKSMWAYIVIGSFVLLTSFLFFILYCHSSTTRDKARTSSGKLLVTKHHTALIVLLFFFFFAYVGAEVAYGSFIFTFAKDYAHMHQFQAAGLNSLFWATFAACRGLSIFFAACMYPGTMILLSLVGSTVSSLLLCLFSREHAALWVCTGLYGASMATIFPSGISWLEQYTTVTSHTAAAFVVGAALGEMVLPALVGFLHGKFQDQPLLMYLSLITATFTSILFPVMYKLASAPSGLSRKPRVRGRPDADDSEYSQALLDSGANDEDEEDEGEEREGEEENKADQWNDADFEVIEMDDTASLISSPSKASPSPDVTGLTGSSAASNSQLTEPAGRASFSDTISLVGDSPRRKLLLSLDREKRD</sequence>